<reference evidence="1 2" key="1">
    <citation type="journal article" date="2019" name="Sci. Rep.">
        <title>Orb-weaving spider Araneus ventricosus genome elucidates the spidroin gene catalogue.</title>
        <authorList>
            <person name="Kono N."/>
            <person name="Nakamura H."/>
            <person name="Ohtoshi R."/>
            <person name="Moran D.A.P."/>
            <person name="Shinohara A."/>
            <person name="Yoshida Y."/>
            <person name="Fujiwara M."/>
            <person name="Mori M."/>
            <person name="Tomita M."/>
            <person name="Arakawa K."/>
        </authorList>
    </citation>
    <scope>NUCLEOTIDE SEQUENCE [LARGE SCALE GENOMIC DNA]</scope>
</reference>
<comment type="caution">
    <text evidence="1">The sequence shown here is derived from an EMBL/GenBank/DDBJ whole genome shotgun (WGS) entry which is preliminary data.</text>
</comment>
<organism evidence="1 2">
    <name type="scientific">Araneus ventricosus</name>
    <name type="common">Orbweaver spider</name>
    <name type="synonym">Epeira ventricosa</name>
    <dbReference type="NCBI Taxonomy" id="182803"/>
    <lineage>
        <taxon>Eukaryota</taxon>
        <taxon>Metazoa</taxon>
        <taxon>Ecdysozoa</taxon>
        <taxon>Arthropoda</taxon>
        <taxon>Chelicerata</taxon>
        <taxon>Arachnida</taxon>
        <taxon>Araneae</taxon>
        <taxon>Araneomorphae</taxon>
        <taxon>Entelegynae</taxon>
        <taxon>Araneoidea</taxon>
        <taxon>Araneidae</taxon>
        <taxon>Araneus</taxon>
    </lineage>
</organism>
<dbReference type="AlphaFoldDB" id="A0A4Y2BT33"/>
<accession>A0A4Y2BT33</accession>
<gene>
    <name evidence="1" type="ORF">AVEN_244773_1</name>
</gene>
<keyword evidence="2" id="KW-1185">Reference proteome</keyword>
<evidence type="ECO:0000313" key="2">
    <source>
        <dbReference type="Proteomes" id="UP000499080"/>
    </source>
</evidence>
<sequence>MLIDLMCVDLLKRLWSYVCSGIWKAGELRAIESTVTVVISDLLTACVPKSESVVELLLVNCCLFALLICTRSIVPVTCASCYPE</sequence>
<proteinExistence type="predicted"/>
<evidence type="ECO:0000313" key="1">
    <source>
        <dbReference type="EMBL" id="GBL94797.1"/>
    </source>
</evidence>
<dbReference type="Proteomes" id="UP000499080">
    <property type="component" value="Unassembled WGS sequence"/>
</dbReference>
<dbReference type="EMBL" id="BGPR01000105">
    <property type="protein sequence ID" value="GBL94797.1"/>
    <property type="molecule type" value="Genomic_DNA"/>
</dbReference>
<name>A0A4Y2BT33_ARAVE</name>
<protein>
    <submittedName>
        <fullName evidence="1">Uncharacterized protein</fullName>
    </submittedName>
</protein>